<reference evidence="4 5" key="1">
    <citation type="submission" date="2016-11" db="EMBL/GenBank/DDBJ databases">
        <authorList>
            <person name="Jaros S."/>
            <person name="Januszkiewicz K."/>
            <person name="Wedrychowicz H."/>
        </authorList>
    </citation>
    <scope>NUCLEOTIDE SEQUENCE [LARGE SCALE GENOMIC DNA]</scope>
    <source>
        <strain evidence="4 5">CGMCC 1.6102</strain>
    </source>
</reference>
<dbReference type="InterPro" id="IPR012480">
    <property type="entry name" value="Hepar_II_III_C"/>
</dbReference>
<dbReference type="SUPFAM" id="SSF48230">
    <property type="entry name" value="Chondroitin AC/alginate lyase"/>
    <property type="match status" value="1"/>
</dbReference>
<keyword evidence="2" id="KW-0732">Signal</keyword>
<protein>
    <submittedName>
        <fullName evidence="4">Heparinase II/III-like protein</fullName>
    </submittedName>
</protein>
<organism evidence="4 5">
    <name type="scientific">Cyclobacterium lianum</name>
    <dbReference type="NCBI Taxonomy" id="388280"/>
    <lineage>
        <taxon>Bacteria</taxon>
        <taxon>Pseudomonadati</taxon>
        <taxon>Bacteroidota</taxon>
        <taxon>Cytophagia</taxon>
        <taxon>Cytophagales</taxon>
        <taxon>Cyclobacteriaceae</taxon>
        <taxon>Cyclobacterium</taxon>
    </lineage>
</organism>
<dbReference type="PANTHER" id="PTHR38045:SF1">
    <property type="entry name" value="HEPARINASE II_III-LIKE PROTEIN"/>
    <property type="match status" value="1"/>
</dbReference>
<dbReference type="STRING" id="388280.SAMN04488057_1246"/>
<comment type="subcellular location">
    <subcellularLocation>
        <location evidence="1">Cell envelope</location>
    </subcellularLocation>
</comment>
<evidence type="ECO:0000313" key="5">
    <source>
        <dbReference type="Proteomes" id="UP000184513"/>
    </source>
</evidence>
<evidence type="ECO:0000256" key="2">
    <source>
        <dbReference type="SAM" id="SignalP"/>
    </source>
</evidence>
<name>A0A1M7QTF1_9BACT</name>
<dbReference type="GO" id="GO:0016829">
    <property type="term" value="F:lyase activity"/>
    <property type="evidence" value="ECO:0007669"/>
    <property type="project" value="InterPro"/>
</dbReference>
<dbReference type="Proteomes" id="UP000184513">
    <property type="component" value="Unassembled WGS sequence"/>
</dbReference>
<sequence>MRKLLVCKVFILAMLLDISNLWAQEVPRALPLEHHPRILLLQGQESEIKALIGQDQRWHNLHQAILNEADQIIDEALLERKQIGRRLLSVSREALRRIFHLGYAYRLTGAARFAERATAEMMNISGFSDWNPSHFLDVAEMTMALAIGYDWLFDTLSPESKTKIRAAIVQMGLEPSYNEEYNWFLDATHNWNQVCNAGMIYGALAVYEDHPDLAHRTIQRAVDTIGKAMSDYQPDGAYPEGYGYWGYGTSFNVLFLDVLEKIYGTDFGLTDTPGFLQTAGFYEHMSGVTGYPYNWGDAGSGKGNLTPAMFWFAQRKDQPSLLWVERDYLDQPDLSSLTSNRILPAALIWGRNLPLRNIPVPEDKVWVGQGANPVALMRTSWTDPEAIYLGFKAGSPSVNHGHMDIGSFIMEAEGVRWAMDFGSQNYESLESKGIQLFGRTQDAQRWTVFRLNNFVHNTLTVDGALQRVDGYARIDRHGTGENFPFAVSNLTTVYKNQLEKFQRGVAIVDQSYVVVRDEISNNDSASLIRWNMLTPAEVTLEGDRAVLSLEGKKLYLMVQGMSGVQWKTYSTEPQTDYDAPNPGTVMLGFEYQAQAGEEVDFQVLLVPEASLFKIKEQTKTLAEWK</sequence>
<dbReference type="Pfam" id="PF07940">
    <property type="entry name" value="Hepar_II_III_C"/>
    <property type="match status" value="1"/>
</dbReference>
<dbReference type="AlphaFoldDB" id="A0A1M7QTF1"/>
<dbReference type="Gene3D" id="1.50.10.100">
    <property type="entry name" value="Chondroitin AC/alginate lyase"/>
    <property type="match status" value="1"/>
</dbReference>
<accession>A0A1M7QTF1</accession>
<feature type="signal peptide" evidence="2">
    <location>
        <begin position="1"/>
        <end position="23"/>
    </location>
</feature>
<proteinExistence type="predicted"/>
<dbReference type="Gene3D" id="2.70.98.70">
    <property type="match status" value="1"/>
</dbReference>
<evidence type="ECO:0000256" key="1">
    <source>
        <dbReference type="ARBA" id="ARBA00004196"/>
    </source>
</evidence>
<evidence type="ECO:0000313" key="4">
    <source>
        <dbReference type="EMBL" id="SHN34859.1"/>
    </source>
</evidence>
<dbReference type="InterPro" id="IPR008929">
    <property type="entry name" value="Chondroitin_lyas"/>
</dbReference>
<keyword evidence="5" id="KW-1185">Reference proteome</keyword>
<feature type="chain" id="PRO_5012771305" evidence="2">
    <location>
        <begin position="24"/>
        <end position="625"/>
    </location>
</feature>
<dbReference type="EMBL" id="FRCY01000024">
    <property type="protein sequence ID" value="SHN34859.1"/>
    <property type="molecule type" value="Genomic_DNA"/>
</dbReference>
<gene>
    <name evidence="4" type="ORF">SAMN04488057_1246</name>
</gene>
<feature type="domain" description="Heparinase II/III-like C-terminal" evidence="3">
    <location>
        <begin position="385"/>
        <end position="555"/>
    </location>
</feature>
<dbReference type="GO" id="GO:0030313">
    <property type="term" value="C:cell envelope"/>
    <property type="evidence" value="ECO:0007669"/>
    <property type="project" value="UniProtKB-SubCell"/>
</dbReference>
<evidence type="ECO:0000259" key="3">
    <source>
        <dbReference type="Pfam" id="PF07940"/>
    </source>
</evidence>
<dbReference type="PANTHER" id="PTHR38045">
    <property type="entry name" value="CHROMOSOME 1, WHOLE GENOME SHOTGUN SEQUENCE"/>
    <property type="match status" value="1"/>
</dbReference>